<gene>
    <name evidence="4" type="ORF">SPRG_00957</name>
</gene>
<dbReference type="GO" id="GO:0016020">
    <property type="term" value="C:membrane"/>
    <property type="evidence" value="ECO:0007669"/>
    <property type="project" value="InterPro"/>
</dbReference>
<dbReference type="OrthoDB" id="270970at2759"/>
<sequence>MSSILKVQLHKAMDLPVADMAITGGKSDPYLVFILNDQTYRTPCIASNLNPIWSNETFQFRVNDTSGILRVEVWDDDNFRPDDLLGVIDIPLSTVEKGLKKEEDSIKSYAVNVVESLQKQHVSPHVFMSIALLTPVEAVALLDFEVWENERWSRVRRTWAKANLTETDPKEWSSSDGSESSTKFEDVIPTIPPRYEPINTWHYVKHIGDKDGWIYGPTFDGPWYEVPNMLHIVRRRRWINAYKRDDFQF</sequence>
<keyword evidence="2" id="KW-0106">Calcium</keyword>
<dbReference type="CDD" id="cd00030">
    <property type="entry name" value="C2"/>
    <property type="match status" value="1"/>
</dbReference>
<protein>
    <recommendedName>
        <fullName evidence="3">C2 domain-containing protein</fullName>
    </recommendedName>
</protein>
<dbReference type="InterPro" id="IPR006614">
    <property type="entry name" value="Peroxin/Ferlin"/>
</dbReference>
<dbReference type="Gene3D" id="2.60.40.150">
    <property type="entry name" value="C2 domain"/>
    <property type="match status" value="1"/>
</dbReference>
<dbReference type="GeneID" id="24123578"/>
<evidence type="ECO:0000313" key="4">
    <source>
        <dbReference type="EMBL" id="KDO34898.1"/>
    </source>
</evidence>
<keyword evidence="1" id="KW-0479">Metal-binding</keyword>
<accession>A0A067CWL2</accession>
<name>A0A067CWL2_SAPPC</name>
<evidence type="ECO:0000256" key="1">
    <source>
        <dbReference type="ARBA" id="ARBA00022723"/>
    </source>
</evidence>
<keyword evidence="5" id="KW-1185">Reference proteome</keyword>
<dbReference type="Pfam" id="PF00168">
    <property type="entry name" value="C2"/>
    <property type="match status" value="1"/>
</dbReference>
<dbReference type="SUPFAM" id="SSF49562">
    <property type="entry name" value="C2 domain (Calcium/lipid-binding domain, CaLB)"/>
    <property type="match status" value="1"/>
</dbReference>
<dbReference type="VEuPathDB" id="FungiDB:SPRG_00957"/>
<dbReference type="AlphaFoldDB" id="A0A067CWL2"/>
<dbReference type="Proteomes" id="UP000030745">
    <property type="component" value="Unassembled WGS sequence"/>
</dbReference>
<dbReference type="OMA" id="PERYIFP"/>
<evidence type="ECO:0000259" key="3">
    <source>
        <dbReference type="PROSITE" id="PS50004"/>
    </source>
</evidence>
<dbReference type="RefSeq" id="XP_012194557.1">
    <property type="nucleotide sequence ID" value="XM_012339167.1"/>
</dbReference>
<dbReference type="InterPro" id="IPR035892">
    <property type="entry name" value="C2_domain_sf"/>
</dbReference>
<evidence type="ECO:0000313" key="5">
    <source>
        <dbReference type="Proteomes" id="UP000030745"/>
    </source>
</evidence>
<dbReference type="SMART" id="SM00239">
    <property type="entry name" value="C2"/>
    <property type="match status" value="1"/>
</dbReference>
<dbReference type="PANTHER" id="PTHR45911">
    <property type="entry name" value="C2 DOMAIN-CONTAINING PROTEIN"/>
    <property type="match status" value="1"/>
</dbReference>
<dbReference type="KEGG" id="spar:SPRG_00957"/>
<proteinExistence type="predicted"/>
<feature type="domain" description="C2" evidence="3">
    <location>
        <begin position="1"/>
        <end position="106"/>
    </location>
</feature>
<reference evidence="4 5" key="1">
    <citation type="journal article" date="2013" name="PLoS Genet.">
        <title>Distinctive expansion of potential virulence genes in the genome of the oomycete fish pathogen Saprolegnia parasitica.</title>
        <authorList>
            <person name="Jiang R.H."/>
            <person name="de Bruijn I."/>
            <person name="Haas B.J."/>
            <person name="Belmonte R."/>
            <person name="Lobach L."/>
            <person name="Christie J."/>
            <person name="van den Ackerveken G."/>
            <person name="Bottin A."/>
            <person name="Bulone V."/>
            <person name="Diaz-Moreno S.M."/>
            <person name="Dumas B."/>
            <person name="Fan L."/>
            <person name="Gaulin E."/>
            <person name="Govers F."/>
            <person name="Grenville-Briggs L.J."/>
            <person name="Horner N.R."/>
            <person name="Levin J.Z."/>
            <person name="Mammella M."/>
            <person name="Meijer H.J."/>
            <person name="Morris P."/>
            <person name="Nusbaum C."/>
            <person name="Oome S."/>
            <person name="Phillips A.J."/>
            <person name="van Rooyen D."/>
            <person name="Rzeszutek E."/>
            <person name="Saraiva M."/>
            <person name="Secombes C.J."/>
            <person name="Seidl M.F."/>
            <person name="Snel B."/>
            <person name="Stassen J.H."/>
            <person name="Sykes S."/>
            <person name="Tripathy S."/>
            <person name="van den Berg H."/>
            <person name="Vega-Arreguin J.C."/>
            <person name="Wawra S."/>
            <person name="Young S.K."/>
            <person name="Zeng Q."/>
            <person name="Dieguez-Uribeondo J."/>
            <person name="Russ C."/>
            <person name="Tyler B.M."/>
            <person name="van West P."/>
        </authorList>
    </citation>
    <scope>NUCLEOTIDE SEQUENCE [LARGE SCALE GENOMIC DNA]</scope>
    <source>
        <strain evidence="4 5">CBS 223.65</strain>
    </source>
</reference>
<dbReference type="PROSITE" id="PS50004">
    <property type="entry name" value="C2"/>
    <property type="match status" value="1"/>
</dbReference>
<dbReference type="SMART" id="SM00694">
    <property type="entry name" value="DysFC"/>
    <property type="match status" value="1"/>
</dbReference>
<dbReference type="InterPro" id="IPR000008">
    <property type="entry name" value="C2_dom"/>
</dbReference>
<organism evidence="4 5">
    <name type="scientific">Saprolegnia parasitica (strain CBS 223.65)</name>
    <dbReference type="NCBI Taxonomy" id="695850"/>
    <lineage>
        <taxon>Eukaryota</taxon>
        <taxon>Sar</taxon>
        <taxon>Stramenopiles</taxon>
        <taxon>Oomycota</taxon>
        <taxon>Saprolegniomycetes</taxon>
        <taxon>Saprolegniales</taxon>
        <taxon>Saprolegniaceae</taxon>
        <taxon>Saprolegnia</taxon>
    </lineage>
</organism>
<evidence type="ECO:0000256" key="2">
    <source>
        <dbReference type="ARBA" id="ARBA00022837"/>
    </source>
</evidence>
<dbReference type="GO" id="GO:0046872">
    <property type="term" value="F:metal ion binding"/>
    <property type="evidence" value="ECO:0007669"/>
    <property type="project" value="UniProtKB-KW"/>
</dbReference>
<dbReference type="EMBL" id="KK583190">
    <property type="protein sequence ID" value="KDO34898.1"/>
    <property type="molecule type" value="Genomic_DNA"/>
</dbReference>
<dbReference type="PANTHER" id="PTHR45911:SF7">
    <property type="entry name" value="C2 DOMAIN-CONTAINING PROTEIN"/>
    <property type="match status" value="1"/>
</dbReference>